<proteinExistence type="predicted"/>
<organism evidence="1">
    <name type="scientific">marine sediment metagenome</name>
    <dbReference type="NCBI Taxonomy" id="412755"/>
    <lineage>
        <taxon>unclassified sequences</taxon>
        <taxon>metagenomes</taxon>
        <taxon>ecological metagenomes</taxon>
    </lineage>
</organism>
<accession>X0WAH5</accession>
<gene>
    <name evidence="1" type="ORF">S01H1_49350</name>
</gene>
<dbReference type="EMBL" id="BARS01031742">
    <property type="protein sequence ID" value="GAG21573.1"/>
    <property type="molecule type" value="Genomic_DNA"/>
</dbReference>
<feature type="non-terminal residue" evidence="1">
    <location>
        <position position="1"/>
    </location>
</feature>
<name>X0WAH5_9ZZZZ</name>
<comment type="caution">
    <text evidence="1">The sequence shown here is derived from an EMBL/GenBank/DDBJ whole genome shotgun (WGS) entry which is preliminary data.</text>
</comment>
<dbReference type="AlphaFoldDB" id="X0WAH5"/>
<sequence>GIGDSMNVFGHTSLNAAADTLELLYTCPVVSDSIDVGTAEDIETYAQQAVTQTQVTSIIVCNYDGTTAVEFDIAYTGSSADTQGNPEFRLFFDNALAAETTVILNPGLVMAPGNEIWVKSHLATTAFTINYIEIT</sequence>
<protein>
    <submittedName>
        <fullName evidence="1">Uncharacterized protein</fullName>
    </submittedName>
</protein>
<evidence type="ECO:0000313" key="1">
    <source>
        <dbReference type="EMBL" id="GAG21573.1"/>
    </source>
</evidence>
<reference evidence="1" key="1">
    <citation type="journal article" date="2014" name="Front. Microbiol.">
        <title>High frequency of phylogenetically diverse reductive dehalogenase-homologous genes in deep subseafloor sedimentary metagenomes.</title>
        <authorList>
            <person name="Kawai M."/>
            <person name="Futagami T."/>
            <person name="Toyoda A."/>
            <person name="Takaki Y."/>
            <person name="Nishi S."/>
            <person name="Hori S."/>
            <person name="Arai W."/>
            <person name="Tsubouchi T."/>
            <person name="Morono Y."/>
            <person name="Uchiyama I."/>
            <person name="Ito T."/>
            <person name="Fujiyama A."/>
            <person name="Inagaki F."/>
            <person name="Takami H."/>
        </authorList>
    </citation>
    <scope>NUCLEOTIDE SEQUENCE</scope>
    <source>
        <strain evidence="1">Expedition CK06-06</strain>
    </source>
</reference>